<accession>A0ABV6IWU1</accession>
<dbReference type="Gene3D" id="3.40.50.150">
    <property type="entry name" value="Vaccinia Virus protein VP39"/>
    <property type="match status" value="1"/>
</dbReference>
<dbReference type="InterPro" id="IPR029063">
    <property type="entry name" value="SAM-dependent_MTases_sf"/>
</dbReference>
<keyword evidence="1" id="KW-0808">Transferase</keyword>
<dbReference type="SUPFAM" id="SSF53335">
    <property type="entry name" value="S-adenosyl-L-methionine-dependent methyltransferases"/>
    <property type="match status" value="1"/>
</dbReference>
<reference evidence="1 2" key="1">
    <citation type="submission" date="2024-09" db="EMBL/GenBank/DDBJ databases">
        <authorList>
            <person name="Sun Q."/>
            <person name="Mori K."/>
        </authorList>
    </citation>
    <scope>NUCLEOTIDE SEQUENCE [LARGE SCALE GENOMIC DNA]</scope>
    <source>
        <strain evidence="1 2">CCM 7468</strain>
    </source>
</reference>
<evidence type="ECO:0000313" key="2">
    <source>
        <dbReference type="Proteomes" id="UP001589789"/>
    </source>
</evidence>
<dbReference type="Proteomes" id="UP001589789">
    <property type="component" value="Unassembled WGS sequence"/>
</dbReference>
<dbReference type="EC" id="2.1.1.-" evidence="1"/>
<protein>
    <submittedName>
        <fullName evidence="1">Class I SAM-dependent methyltransferase</fullName>
        <ecNumber evidence="1">2.1.1.-</ecNumber>
    </submittedName>
</protein>
<dbReference type="Pfam" id="PF13578">
    <property type="entry name" value="Methyltransf_24"/>
    <property type="match status" value="1"/>
</dbReference>
<gene>
    <name evidence="1" type="ORF">ACFFIC_16620</name>
</gene>
<keyword evidence="1" id="KW-0489">Methyltransferase</keyword>
<proteinExistence type="predicted"/>
<keyword evidence="2" id="KW-1185">Reference proteome</keyword>
<dbReference type="GO" id="GO:0032259">
    <property type="term" value="P:methylation"/>
    <property type="evidence" value="ECO:0007669"/>
    <property type="project" value="UniProtKB-KW"/>
</dbReference>
<dbReference type="GO" id="GO:0008168">
    <property type="term" value="F:methyltransferase activity"/>
    <property type="evidence" value="ECO:0007669"/>
    <property type="project" value="UniProtKB-KW"/>
</dbReference>
<comment type="caution">
    <text evidence="1">The sequence shown here is derived from an EMBL/GenBank/DDBJ whole genome shotgun (WGS) entry which is preliminary data.</text>
</comment>
<organism evidence="1 2">
    <name type="scientific">Muricoccus vinaceus</name>
    <dbReference type="NCBI Taxonomy" id="424704"/>
    <lineage>
        <taxon>Bacteria</taxon>
        <taxon>Pseudomonadati</taxon>
        <taxon>Pseudomonadota</taxon>
        <taxon>Alphaproteobacteria</taxon>
        <taxon>Acetobacterales</taxon>
        <taxon>Roseomonadaceae</taxon>
        <taxon>Muricoccus</taxon>
    </lineage>
</organism>
<sequence length="362" mass="38662">MLERPPILVFPAGMAEACRFAEEAVARGRPVIGASSLAFDPARTLYADWAWLPYYDAPDFAERLVALVQDRGIAGIHTPHPVVHAHLRAMLPRLLPDCPLEGASPYQGDLDTYRRALRDAAGLADAGVGLGGAAPLAPPLGLEAAAAFLRQSRAVPGMCDDTKLWALAAIARHAPAGDVVEIGSWWGKSAAALAWLSARHGIGALLCVDPWSVEEACQERADLDSITATADHEEAARIFRISLLGLALRGVNYLRMPSVDGAARYRAAPLVRSEAFGETAYTGSIAVLHVDGNHQHAQVSADLLAWMPMLRDRGWLVLDDYLWPFGDGPRRAGDALLAARAADVLCAFTAGSALFVQLRKAG</sequence>
<name>A0ABV6IWU1_9PROT</name>
<dbReference type="EMBL" id="JBHLVZ010000051">
    <property type="protein sequence ID" value="MFC0387160.1"/>
    <property type="molecule type" value="Genomic_DNA"/>
</dbReference>
<evidence type="ECO:0000313" key="1">
    <source>
        <dbReference type="EMBL" id="MFC0387160.1"/>
    </source>
</evidence>
<dbReference type="RefSeq" id="WP_377052337.1">
    <property type="nucleotide sequence ID" value="NZ_JBHLVZ010000051.1"/>
</dbReference>